<dbReference type="GO" id="GO:0051607">
    <property type="term" value="P:defense response to virus"/>
    <property type="evidence" value="ECO:0007669"/>
    <property type="project" value="TreeGrafter"/>
</dbReference>
<comment type="subcellular location">
    <subcellularLocation>
        <location evidence="1">Membrane</location>
    </subcellularLocation>
    <subcellularLocation>
        <location evidence="2">Secreted</location>
    </subcellularLocation>
</comment>
<keyword evidence="4" id="KW-0964">Secreted</keyword>
<evidence type="ECO:0000256" key="2">
    <source>
        <dbReference type="ARBA" id="ARBA00004613"/>
    </source>
</evidence>
<dbReference type="SUPFAM" id="SSF49562">
    <property type="entry name" value="C2 domain (Calcium/lipid-binding domain, CaLB)"/>
    <property type="match status" value="1"/>
</dbReference>
<dbReference type="GO" id="GO:0001913">
    <property type="term" value="P:T cell mediated cytotoxicity"/>
    <property type="evidence" value="ECO:0007669"/>
    <property type="project" value="TreeGrafter"/>
</dbReference>
<dbReference type="OrthoDB" id="1366754at2759"/>
<evidence type="ECO:0000256" key="8">
    <source>
        <dbReference type="SAM" id="SignalP"/>
    </source>
</evidence>
<feature type="chain" id="PRO_5027702494" evidence="8">
    <location>
        <begin position="28"/>
        <end position="521"/>
    </location>
</feature>
<evidence type="ECO:0000313" key="11">
    <source>
        <dbReference type="Proteomes" id="UP000515145"/>
    </source>
</evidence>
<reference evidence="12" key="1">
    <citation type="submission" date="2025-08" db="UniProtKB">
        <authorList>
            <consortium name="RefSeq"/>
        </authorList>
    </citation>
    <scope>IDENTIFICATION</scope>
</reference>
<evidence type="ECO:0000259" key="10">
    <source>
        <dbReference type="PROSITE" id="PS51412"/>
    </source>
</evidence>
<dbReference type="GO" id="GO:0005576">
    <property type="term" value="C:extracellular region"/>
    <property type="evidence" value="ECO:0007669"/>
    <property type="project" value="UniProtKB-SubCell"/>
</dbReference>
<evidence type="ECO:0000256" key="1">
    <source>
        <dbReference type="ARBA" id="ARBA00004370"/>
    </source>
</evidence>
<dbReference type="GO" id="GO:0031640">
    <property type="term" value="P:killing of cells of another organism"/>
    <property type="evidence" value="ECO:0007669"/>
    <property type="project" value="UniProtKB-KW"/>
</dbReference>
<dbReference type="Pfam" id="PF01823">
    <property type="entry name" value="MACPF"/>
    <property type="match status" value="1"/>
</dbReference>
<name>A0A6P7J1C9_9TELE</name>
<dbReference type="InterPro" id="IPR035892">
    <property type="entry name" value="C2_domain_sf"/>
</dbReference>
<dbReference type="PANTHER" id="PTHR46096:SF1">
    <property type="entry name" value="PERFORIN 1.5"/>
    <property type="match status" value="1"/>
</dbReference>
<dbReference type="PROSITE" id="PS00279">
    <property type="entry name" value="MACPF_1"/>
    <property type="match status" value="1"/>
</dbReference>
<evidence type="ECO:0000259" key="9">
    <source>
        <dbReference type="PROSITE" id="PS50004"/>
    </source>
</evidence>
<evidence type="ECO:0000256" key="7">
    <source>
        <dbReference type="ARBA" id="ARBA00023157"/>
    </source>
</evidence>
<evidence type="ECO:0000256" key="6">
    <source>
        <dbReference type="ARBA" id="ARBA00023136"/>
    </source>
</evidence>
<evidence type="ECO:0000256" key="5">
    <source>
        <dbReference type="ARBA" id="ARBA00022852"/>
    </source>
</evidence>
<keyword evidence="5" id="KW-0204">Cytolysis</keyword>
<feature type="domain" description="C2" evidence="9">
    <location>
        <begin position="379"/>
        <end position="500"/>
    </location>
</feature>
<dbReference type="InterPro" id="IPR020863">
    <property type="entry name" value="MACPF_CS"/>
</dbReference>
<dbReference type="PROSITE" id="PS51412">
    <property type="entry name" value="MACPF_2"/>
    <property type="match status" value="1"/>
</dbReference>
<evidence type="ECO:0000256" key="4">
    <source>
        <dbReference type="ARBA" id="ARBA00022525"/>
    </source>
</evidence>
<dbReference type="Proteomes" id="UP000515145">
    <property type="component" value="Chromosome 9"/>
</dbReference>
<dbReference type="PRINTS" id="PR00764">
    <property type="entry name" value="COMPLEMENTC9"/>
</dbReference>
<comment type="similarity">
    <text evidence="3">Belongs to the complement C6/C7/C8/C9 family.</text>
</comment>
<dbReference type="GO" id="GO:0022829">
    <property type="term" value="F:wide pore channel activity"/>
    <property type="evidence" value="ECO:0007669"/>
    <property type="project" value="TreeGrafter"/>
</dbReference>
<dbReference type="RefSeq" id="XP_028270552.1">
    <property type="nucleotide sequence ID" value="XM_028414751.1"/>
</dbReference>
<proteinExistence type="inferred from homology"/>
<keyword evidence="6" id="KW-0472">Membrane</keyword>
<keyword evidence="11" id="KW-1185">Reference proteome</keyword>
<dbReference type="PROSITE" id="PS50004">
    <property type="entry name" value="C2"/>
    <property type="match status" value="1"/>
</dbReference>
<dbReference type="InterPro" id="IPR001862">
    <property type="entry name" value="MAC_perforin"/>
</dbReference>
<dbReference type="SMART" id="SM00239">
    <property type="entry name" value="C2"/>
    <property type="match status" value="1"/>
</dbReference>
<dbReference type="AlphaFoldDB" id="A0A6P7J1C9"/>
<protein>
    <submittedName>
        <fullName evidence="12">Perforin 1.5</fullName>
    </submittedName>
</protein>
<feature type="domain" description="MACPF" evidence="10">
    <location>
        <begin position="32"/>
        <end position="378"/>
    </location>
</feature>
<dbReference type="GeneID" id="114441702"/>
<accession>A0A6P7J1C9</accession>
<evidence type="ECO:0000256" key="3">
    <source>
        <dbReference type="ARBA" id="ARBA00009214"/>
    </source>
</evidence>
<dbReference type="GO" id="GO:0005579">
    <property type="term" value="C:membrane attack complex"/>
    <property type="evidence" value="ECO:0007669"/>
    <property type="project" value="InterPro"/>
</dbReference>
<dbReference type="SMART" id="SM00457">
    <property type="entry name" value="MACPF"/>
    <property type="match status" value="1"/>
</dbReference>
<organism evidence="11 12">
    <name type="scientific">Parambassis ranga</name>
    <name type="common">Indian glassy fish</name>
    <dbReference type="NCBI Taxonomy" id="210632"/>
    <lineage>
        <taxon>Eukaryota</taxon>
        <taxon>Metazoa</taxon>
        <taxon>Chordata</taxon>
        <taxon>Craniata</taxon>
        <taxon>Vertebrata</taxon>
        <taxon>Euteleostomi</taxon>
        <taxon>Actinopterygii</taxon>
        <taxon>Neopterygii</taxon>
        <taxon>Teleostei</taxon>
        <taxon>Neoteleostei</taxon>
        <taxon>Acanthomorphata</taxon>
        <taxon>Ovalentaria</taxon>
        <taxon>Ambassidae</taxon>
        <taxon>Parambassis</taxon>
    </lineage>
</organism>
<feature type="signal peptide" evidence="8">
    <location>
        <begin position="1"/>
        <end position="27"/>
    </location>
</feature>
<dbReference type="InterPro" id="IPR020864">
    <property type="entry name" value="MACPF"/>
</dbReference>
<gene>
    <name evidence="12" type="primary">prf1.5</name>
</gene>
<keyword evidence="8" id="KW-0732">Signal</keyword>
<dbReference type="InterPro" id="IPR052784">
    <property type="entry name" value="Perforin-1_pore-forming"/>
</dbReference>
<evidence type="ECO:0000313" key="12">
    <source>
        <dbReference type="RefSeq" id="XP_028270552.1"/>
    </source>
</evidence>
<sequence>MEKYQQRNVFLFMLASPFLLEVCRVRGCRIGTGSECEKSPFVPGHNLAGEGFDVVRMRRTGAYVINVKAHLADNHTCTLCPNRFLQGQIQRLPAAVLDWRPFSRCSKQLSSALHHSVDSLLRSSNSLVNNNWDLGLSLDNIGKALLGGSRSDLVKFARSQHSVDRATFAIHDISCTYYSYRLADQPQLSAEFTKHLKRLPQSLDTSQNKALYRRLIDTYGTHYIHQVQLGGKVRRITAFRTCLATLKGFSESQIKNCLNAELRVALGFLPANASFSNKCDDLRRGNMSMGFYQGFMTHKIEVIGGEAYFPDILYQQNPSEAYHSWMSSLHSNPDVVSYAIFPLHHLVEDAQISANLKSTITNYIKENQLQEDHFGFKNCSPTPNLDHNCCPLRAGRGTLRLEIHRAVGLRADTFTKTDAYIKIFHNGMYEETETVMDNNDPVWNATYNFGSVEVGQELRFEVWDRDVLYNDMVGTCLIFPERGTHSLSCQLRKGVLYFTYSIKCDAHLTGFRCGRYSPNAE</sequence>
<dbReference type="InParanoid" id="A0A6P7J1C9"/>
<dbReference type="Pfam" id="PF00168">
    <property type="entry name" value="C2"/>
    <property type="match status" value="1"/>
</dbReference>
<dbReference type="GO" id="GO:0001771">
    <property type="term" value="P:immunological synapse formation"/>
    <property type="evidence" value="ECO:0007669"/>
    <property type="project" value="TreeGrafter"/>
</dbReference>
<dbReference type="Gene3D" id="2.60.40.150">
    <property type="entry name" value="C2 domain"/>
    <property type="match status" value="1"/>
</dbReference>
<dbReference type="CTD" id="559384"/>
<keyword evidence="7" id="KW-1015">Disulfide bond</keyword>
<dbReference type="PANTHER" id="PTHR46096">
    <property type="entry name" value="PERFORIN-1"/>
    <property type="match status" value="1"/>
</dbReference>
<dbReference type="InterPro" id="IPR000008">
    <property type="entry name" value="C2_dom"/>
</dbReference>